<dbReference type="InterPro" id="IPR000515">
    <property type="entry name" value="MetI-like"/>
</dbReference>
<comment type="similarity">
    <text evidence="7">Belongs to the binding-protein-dependent transport system permease family.</text>
</comment>
<dbReference type="STRING" id="1195236.CTER_0972"/>
<organism evidence="9 10">
    <name type="scientific">Ruminiclostridium cellobioparum subsp. termitidis CT1112</name>
    <dbReference type="NCBI Taxonomy" id="1195236"/>
    <lineage>
        <taxon>Bacteria</taxon>
        <taxon>Bacillati</taxon>
        <taxon>Bacillota</taxon>
        <taxon>Clostridia</taxon>
        <taxon>Eubacteriales</taxon>
        <taxon>Oscillospiraceae</taxon>
        <taxon>Ruminiclostridium</taxon>
    </lineage>
</organism>
<dbReference type="InterPro" id="IPR035906">
    <property type="entry name" value="MetI-like_sf"/>
</dbReference>
<protein>
    <submittedName>
        <fullName evidence="9">ABC-type sugar transport system, permease component</fullName>
    </submittedName>
</protein>
<keyword evidence="2 7" id="KW-0813">Transport</keyword>
<accession>S0FWW0</accession>
<dbReference type="PROSITE" id="PS50928">
    <property type="entry name" value="ABC_TM1"/>
    <property type="match status" value="1"/>
</dbReference>
<keyword evidence="9" id="KW-0762">Sugar transport</keyword>
<keyword evidence="4 7" id="KW-0812">Transmembrane</keyword>
<dbReference type="RefSeq" id="WP_004624388.1">
    <property type="nucleotide sequence ID" value="NZ_AORV01000022.1"/>
</dbReference>
<keyword evidence="5 7" id="KW-1133">Transmembrane helix</keyword>
<sequence length="282" mass="31150">MKNVGLGRRIFVLGNGLFLILVSLIVLIPLLLVVSTSISPDEVVARQGYVLIPKAITFANYSAIFNSGYMPAFYNSLFVTISATLFSMGMTLVMGYALAQKDLIFKNFLLRFVVATMVLDAGIIPFYLVVNKLGMIDSYLSLIIPSAISTYNLILMKNYMASIPESLIESARLDGCTELGILIKIVIPVSIPIIAAVTLFYAVSHWNIYLNVVMFINSTSKYTLQILLRQLIFQSESAISSASALNNFKMAVMIMTMLPVLILYPFIQRYFISGIMLGSVKG</sequence>
<dbReference type="GO" id="GO:0055085">
    <property type="term" value="P:transmembrane transport"/>
    <property type="evidence" value="ECO:0007669"/>
    <property type="project" value="InterPro"/>
</dbReference>
<dbReference type="GO" id="GO:0005886">
    <property type="term" value="C:plasma membrane"/>
    <property type="evidence" value="ECO:0007669"/>
    <property type="project" value="UniProtKB-SubCell"/>
</dbReference>
<feature type="transmembrane region" description="Helical" evidence="7">
    <location>
        <begin position="12"/>
        <end position="34"/>
    </location>
</feature>
<evidence type="ECO:0000313" key="10">
    <source>
        <dbReference type="Proteomes" id="UP000014155"/>
    </source>
</evidence>
<dbReference type="PANTHER" id="PTHR43744:SF9">
    <property type="entry name" value="POLYGALACTURONAN_RHAMNOGALACTURONAN TRANSPORT SYSTEM PERMEASE PROTEIN YTCP"/>
    <property type="match status" value="1"/>
</dbReference>
<dbReference type="Gene3D" id="1.10.3720.10">
    <property type="entry name" value="MetI-like"/>
    <property type="match status" value="1"/>
</dbReference>
<evidence type="ECO:0000256" key="2">
    <source>
        <dbReference type="ARBA" id="ARBA00022448"/>
    </source>
</evidence>
<gene>
    <name evidence="9" type="ORF">CTER_0972</name>
</gene>
<dbReference type="PATRIC" id="fig|1195236.3.peg.1264"/>
<evidence type="ECO:0000256" key="4">
    <source>
        <dbReference type="ARBA" id="ARBA00022692"/>
    </source>
</evidence>
<evidence type="ECO:0000256" key="7">
    <source>
        <dbReference type="RuleBase" id="RU363032"/>
    </source>
</evidence>
<keyword evidence="3" id="KW-1003">Cell membrane</keyword>
<dbReference type="SUPFAM" id="SSF161098">
    <property type="entry name" value="MetI-like"/>
    <property type="match status" value="1"/>
</dbReference>
<feature type="transmembrane region" description="Helical" evidence="7">
    <location>
        <begin position="248"/>
        <end position="267"/>
    </location>
</feature>
<comment type="caution">
    <text evidence="9">The sequence shown here is derived from an EMBL/GenBank/DDBJ whole genome shotgun (WGS) entry which is preliminary data.</text>
</comment>
<name>S0FWW0_RUMCE</name>
<evidence type="ECO:0000256" key="6">
    <source>
        <dbReference type="ARBA" id="ARBA00023136"/>
    </source>
</evidence>
<dbReference type="eggNOG" id="COG0395">
    <property type="taxonomic scope" value="Bacteria"/>
</dbReference>
<dbReference type="PANTHER" id="PTHR43744">
    <property type="entry name" value="ABC TRANSPORTER PERMEASE PROTEIN MG189-RELATED-RELATED"/>
    <property type="match status" value="1"/>
</dbReference>
<dbReference type="CDD" id="cd06261">
    <property type="entry name" value="TM_PBP2"/>
    <property type="match status" value="1"/>
</dbReference>
<dbReference type="Proteomes" id="UP000014155">
    <property type="component" value="Unassembled WGS sequence"/>
</dbReference>
<feature type="transmembrane region" description="Helical" evidence="7">
    <location>
        <begin position="181"/>
        <end position="202"/>
    </location>
</feature>
<evidence type="ECO:0000256" key="5">
    <source>
        <dbReference type="ARBA" id="ARBA00022989"/>
    </source>
</evidence>
<keyword evidence="10" id="KW-1185">Reference proteome</keyword>
<feature type="transmembrane region" description="Helical" evidence="7">
    <location>
        <begin position="72"/>
        <end position="96"/>
    </location>
</feature>
<evidence type="ECO:0000259" key="8">
    <source>
        <dbReference type="PROSITE" id="PS50928"/>
    </source>
</evidence>
<evidence type="ECO:0000313" key="9">
    <source>
        <dbReference type="EMBL" id="EMS73058.1"/>
    </source>
</evidence>
<evidence type="ECO:0000256" key="3">
    <source>
        <dbReference type="ARBA" id="ARBA00022475"/>
    </source>
</evidence>
<feature type="transmembrane region" description="Helical" evidence="7">
    <location>
        <begin position="108"/>
        <end position="130"/>
    </location>
</feature>
<feature type="transmembrane region" description="Helical" evidence="7">
    <location>
        <begin position="142"/>
        <end position="160"/>
    </location>
</feature>
<keyword evidence="6 7" id="KW-0472">Membrane</keyword>
<comment type="subcellular location">
    <subcellularLocation>
        <location evidence="1 7">Cell membrane</location>
        <topology evidence="1 7">Multi-pass membrane protein</topology>
    </subcellularLocation>
</comment>
<dbReference type="EMBL" id="AORV01000022">
    <property type="protein sequence ID" value="EMS73058.1"/>
    <property type="molecule type" value="Genomic_DNA"/>
</dbReference>
<evidence type="ECO:0000256" key="1">
    <source>
        <dbReference type="ARBA" id="ARBA00004651"/>
    </source>
</evidence>
<feature type="domain" description="ABC transmembrane type-1" evidence="8">
    <location>
        <begin position="73"/>
        <end position="267"/>
    </location>
</feature>
<reference evidence="9 10" key="1">
    <citation type="journal article" date="2013" name="Genome Announc.">
        <title>Draft Genome Sequence of the Cellulolytic, Mesophilic, Anaerobic Bacterium Clostridium termitidis Strain CT1112 (DSM 5398).</title>
        <authorList>
            <person name="Lal S."/>
            <person name="Ramachandran U."/>
            <person name="Zhang X."/>
            <person name="Munir R."/>
            <person name="Sparling R."/>
            <person name="Levin D.B."/>
        </authorList>
    </citation>
    <scope>NUCLEOTIDE SEQUENCE [LARGE SCALE GENOMIC DNA]</scope>
    <source>
        <strain evidence="9 10">CT1112</strain>
    </source>
</reference>
<dbReference type="Pfam" id="PF00528">
    <property type="entry name" value="BPD_transp_1"/>
    <property type="match status" value="1"/>
</dbReference>
<proteinExistence type="inferred from homology"/>
<dbReference type="AlphaFoldDB" id="S0FWW0"/>